<evidence type="ECO:0000256" key="3">
    <source>
        <dbReference type="ARBA" id="ARBA00022723"/>
    </source>
</evidence>
<evidence type="ECO:0000256" key="4">
    <source>
        <dbReference type="ARBA" id="ARBA00022982"/>
    </source>
</evidence>
<evidence type="ECO:0000256" key="7">
    <source>
        <dbReference type="NCBIfam" id="TIGR01068"/>
    </source>
</evidence>
<dbReference type="FunFam" id="3.40.30.10:FF:000001">
    <property type="entry name" value="Thioredoxin"/>
    <property type="match status" value="1"/>
</dbReference>
<comment type="similarity">
    <text evidence="1">Belongs to the thioredoxin family.</text>
</comment>
<dbReference type="NCBIfam" id="TIGR01068">
    <property type="entry name" value="thioredoxin"/>
    <property type="match status" value="1"/>
</dbReference>
<evidence type="ECO:0000313" key="9">
    <source>
        <dbReference type="EMBL" id="PID57277.1"/>
    </source>
</evidence>
<evidence type="ECO:0000256" key="1">
    <source>
        <dbReference type="ARBA" id="ARBA00008987"/>
    </source>
</evidence>
<keyword evidence="6" id="KW-0676">Redox-active center</keyword>
<evidence type="ECO:0000256" key="2">
    <source>
        <dbReference type="ARBA" id="ARBA00022448"/>
    </source>
</evidence>
<dbReference type="PRINTS" id="PR00421">
    <property type="entry name" value="THIOREDOXIN"/>
</dbReference>
<sequence>MADTLYVLCPECQIKNRIPHKKIGQEAKCGKCGVSFTASTSLAASPVSITDASFSQEVSASSIPVLVDFWAPWCGPCRMIAPVLEELAEEYAGRVKIVKLNTDENQQTAVQHGIQGIPTLLFFKGGKLVDKMVGAAPKPGLAAKIQALL</sequence>
<keyword evidence="4" id="KW-0249">Electron transport</keyword>
<accession>A0A2G6E5Q7</accession>
<keyword evidence="5" id="KW-1015">Disulfide bond</keyword>
<keyword evidence="2" id="KW-0813">Transport</keyword>
<dbReference type="Proteomes" id="UP000229740">
    <property type="component" value="Unassembled WGS sequence"/>
</dbReference>
<dbReference type="InterPro" id="IPR017937">
    <property type="entry name" value="Thioredoxin_CS"/>
</dbReference>
<dbReference type="EMBL" id="PDPS01000028">
    <property type="protein sequence ID" value="PID57277.1"/>
    <property type="molecule type" value="Genomic_DNA"/>
</dbReference>
<organism evidence="9 10">
    <name type="scientific">candidate division KSB3 bacterium</name>
    <dbReference type="NCBI Taxonomy" id="2044937"/>
    <lineage>
        <taxon>Bacteria</taxon>
        <taxon>candidate division KSB3</taxon>
    </lineage>
</organism>
<dbReference type="InterPro" id="IPR036249">
    <property type="entry name" value="Thioredoxin-like_sf"/>
</dbReference>
<gene>
    <name evidence="9" type="ORF">CSB45_08315</name>
</gene>
<keyword evidence="3" id="KW-0479">Metal-binding</keyword>
<dbReference type="InterPro" id="IPR013766">
    <property type="entry name" value="Thioredoxin_domain"/>
</dbReference>
<evidence type="ECO:0000256" key="6">
    <source>
        <dbReference type="ARBA" id="ARBA00023284"/>
    </source>
</evidence>
<dbReference type="PROSITE" id="PS51352">
    <property type="entry name" value="THIOREDOXIN_2"/>
    <property type="match status" value="1"/>
</dbReference>
<dbReference type="PROSITE" id="PS00194">
    <property type="entry name" value="THIOREDOXIN_1"/>
    <property type="match status" value="1"/>
</dbReference>
<reference evidence="9 10" key="1">
    <citation type="submission" date="2017-10" db="EMBL/GenBank/DDBJ databases">
        <title>Novel microbial diversity and functional potential in the marine mammal oral microbiome.</title>
        <authorList>
            <person name="Dudek N.K."/>
            <person name="Sun C.L."/>
            <person name="Burstein D."/>
            <person name="Kantor R.S."/>
            <person name="Aliaga Goltsman D.S."/>
            <person name="Bik E.M."/>
            <person name="Thomas B.C."/>
            <person name="Banfield J.F."/>
            <person name="Relman D.A."/>
        </authorList>
    </citation>
    <scope>NUCLEOTIDE SEQUENCE [LARGE SCALE GENOMIC DNA]</scope>
    <source>
        <strain evidence="9">DOLZORAL124_49_17</strain>
    </source>
</reference>
<dbReference type="InterPro" id="IPR005746">
    <property type="entry name" value="Thioredoxin"/>
</dbReference>
<dbReference type="PANTHER" id="PTHR45663">
    <property type="entry name" value="GEO12009P1"/>
    <property type="match status" value="1"/>
</dbReference>
<dbReference type="InterPro" id="IPR049299">
    <property type="entry name" value="Thio2_N"/>
</dbReference>
<dbReference type="Pfam" id="PF00085">
    <property type="entry name" value="Thioredoxin"/>
    <property type="match status" value="1"/>
</dbReference>
<dbReference type="PANTHER" id="PTHR45663:SF11">
    <property type="entry name" value="GEO12009P1"/>
    <property type="match status" value="1"/>
</dbReference>
<dbReference type="GO" id="GO:0005829">
    <property type="term" value="C:cytosol"/>
    <property type="evidence" value="ECO:0007669"/>
    <property type="project" value="TreeGrafter"/>
</dbReference>
<dbReference type="SUPFAM" id="SSF52833">
    <property type="entry name" value="Thioredoxin-like"/>
    <property type="match status" value="1"/>
</dbReference>
<feature type="domain" description="Thioredoxin" evidence="8">
    <location>
        <begin position="27"/>
        <end position="149"/>
    </location>
</feature>
<name>A0A2G6E5Q7_9BACT</name>
<dbReference type="Gene3D" id="3.40.30.10">
    <property type="entry name" value="Glutaredoxin"/>
    <property type="match status" value="1"/>
</dbReference>
<dbReference type="GO" id="GO:0045454">
    <property type="term" value="P:cell redox homeostasis"/>
    <property type="evidence" value="ECO:0007669"/>
    <property type="project" value="TreeGrafter"/>
</dbReference>
<proteinExistence type="inferred from homology"/>
<dbReference type="AlphaFoldDB" id="A0A2G6E5Q7"/>
<dbReference type="GO" id="GO:0046872">
    <property type="term" value="F:metal ion binding"/>
    <property type="evidence" value="ECO:0007669"/>
    <property type="project" value="UniProtKB-KW"/>
</dbReference>
<protein>
    <recommendedName>
        <fullName evidence="7">Thioredoxin</fullName>
    </recommendedName>
</protein>
<dbReference type="CDD" id="cd02947">
    <property type="entry name" value="TRX_family"/>
    <property type="match status" value="1"/>
</dbReference>
<dbReference type="Gene3D" id="2.30.30.380">
    <property type="entry name" value="Zn-finger domain of Sec23/24"/>
    <property type="match status" value="1"/>
</dbReference>
<evidence type="ECO:0000256" key="5">
    <source>
        <dbReference type="ARBA" id="ARBA00023157"/>
    </source>
</evidence>
<dbReference type="GO" id="GO:0015035">
    <property type="term" value="F:protein-disulfide reductase activity"/>
    <property type="evidence" value="ECO:0007669"/>
    <property type="project" value="UniProtKB-UniRule"/>
</dbReference>
<dbReference type="Pfam" id="PF21352">
    <property type="entry name" value="Zn_ribbon_Thio2"/>
    <property type="match status" value="1"/>
</dbReference>
<dbReference type="NCBIfam" id="NF008229">
    <property type="entry name" value="PRK10996.1"/>
    <property type="match status" value="1"/>
</dbReference>
<comment type="caution">
    <text evidence="9">The sequence shown here is derived from an EMBL/GenBank/DDBJ whole genome shotgun (WGS) entry which is preliminary data.</text>
</comment>
<evidence type="ECO:0000313" key="10">
    <source>
        <dbReference type="Proteomes" id="UP000229740"/>
    </source>
</evidence>
<evidence type="ECO:0000259" key="8">
    <source>
        <dbReference type="PROSITE" id="PS51352"/>
    </source>
</evidence>